<dbReference type="Pfam" id="PF04214">
    <property type="entry name" value="DUF411"/>
    <property type="match status" value="1"/>
</dbReference>
<evidence type="ECO:0008006" key="3">
    <source>
        <dbReference type="Google" id="ProtNLM"/>
    </source>
</evidence>
<comment type="caution">
    <text evidence="1">The sequence shown here is derived from an EMBL/GenBank/DDBJ whole genome shotgun (WGS) entry which is preliminary data.</text>
</comment>
<proteinExistence type="predicted"/>
<dbReference type="Proteomes" id="UP000628017">
    <property type="component" value="Unassembled WGS sequence"/>
</dbReference>
<name>A0A916QZG1_9RHOB</name>
<evidence type="ECO:0000313" key="2">
    <source>
        <dbReference type="Proteomes" id="UP000628017"/>
    </source>
</evidence>
<dbReference type="InterPro" id="IPR007332">
    <property type="entry name" value="DUF411"/>
</dbReference>
<protein>
    <recommendedName>
        <fullName evidence="3">Metal-binding protein</fullName>
    </recommendedName>
</protein>
<dbReference type="InterPro" id="IPR036249">
    <property type="entry name" value="Thioredoxin-like_sf"/>
</dbReference>
<keyword evidence="2" id="KW-1185">Reference proteome</keyword>
<gene>
    <name evidence="1" type="ORF">GCM10011498_28660</name>
</gene>
<reference evidence="1" key="2">
    <citation type="submission" date="2020-09" db="EMBL/GenBank/DDBJ databases">
        <authorList>
            <person name="Sun Q."/>
            <person name="Zhou Y."/>
        </authorList>
    </citation>
    <scope>NUCLEOTIDE SEQUENCE</scope>
    <source>
        <strain evidence="1">CGMCC 1.15880</strain>
    </source>
</reference>
<dbReference type="RefSeq" id="WP_229678568.1">
    <property type="nucleotide sequence ID" value="NZ_BMKA01000004.1"/>
</dbReference>
<organism evidence="1 2">
    <name type="scientific">Neptunicoccus cionae</name>
    <dbReference type="NCBI Taxonomy" id="2035344"/>
    <lineage>
        <taxon>Bacteria</taxon>
        <taxon>Pseudomonadati</taxon>
        <taxon>Pseudomonadota</taxon>
        <taxon>Alphaproteobacteria</taxon>
        <taxon>Rhodobacterales</taxon>
        <taxon>Paracoccaceae</taxon>
        <taxon>Neptunicoccus</taxon>
    </lineage>
</organism>
<accession>A0A916QZG1</accession>
<dbReference type="EMBL" id="BMKA01000004">
    <property type="protein sequence ID" value="GGA26005.1"/>
    <property type="molecule type" value="Genomic_DNA"/>
</dbReference>
<dbReference type="AlphaFoldDB" id="A0A916QZG1"/>
<evidence type="ECO:0000313" key="1">
    <source>
        <dbReference type="EMBL" id="GGA26005.1"/>
    </source>
</evidence>
<dbReference type="SUPFAM" id="SSF52833">
    <property type="entry name" value="Thioredoxin-like"/>
    <property type="match status" value="1"/>
</dbReference>
<sequence>MKFEITKKRGLSLMGTAAASLAVYTFVAIGSGSSPVAAQEVKLYKDPSCGCCEVHGEYLREHGFEVEIIPTHDLSEINRKAGVAEGLQGCHTAIIGDYAVSGHVPVSVIEQMLAEKPDISAISLPGMPQGSPGMGGTKQEPFTVYSMKDGGAPQVYAVD</sequence>
<reference evidence="1" key="1">
    <citation type="journal article" date="2014" name="Int. J. Syst. Evol. Microbiol.">
        <title>Complete genome sequence of Corynebacterium casei LMG S-19264T (=DSM 44701T), isolated from a smear-ripened cheese.</title>
        <authorList>
            <consortium name="US DOE Joint Genome Institute (JGI-PGF)"/>
            <person name="Walter F."/>
            <person name="Albersmeier A."/>
            <person name="Kalinowski J."/>
            <person name="Ruckert C."/>
        </authorList>
    </citation>
    <scope>NUCLEOTIDE SEQUENCE</scope>
    <source>
        <strain evidence="1">CGMCC 1.15880</strain>
    </source>
</reference>